<protein>
    <recommendedName>
        <fullName evidence="7">Radical SAM core domain-containing protein</fullName>
    </recommendedName>
</protein>
<dbReference type="PANTHER" id="PTHR30352:SF4">
    <property type="entry name" value="PYRUVATE FORMATE-LYASE 2-ACTIVATING ENZYME"/>
    <property type="match status" value="1"/>
</dbReference>
<evidence type="ECO:0000259" key="7">
    <source>
        <dbReference type="Pfam" id="PF04055"/>
    </source>
</evidence>
<keyword evidence="3" id="KW-0949">S-adenosyl-L-methionine</keyword>
<dbReference type="Gene3D" id="3.80.30.10">
    <property type="entry name" value="pyruvate-formate lyase- activating enzyme"/>
    <property type="match status" value="1"/>
</dbReference>
<sequence>MVGRQVSVDDVMTVVREDSTFYEVSGGGITLSGGEPLLQGDFTVALLMQCKVEGFHTAIDTCGQVPWTVINKVLPHVDLVLYDVKHISPHNHKRYTGASNRLILNNLRRLCDYGVPVEIRMPIIPTINDSKKTIESTA</sequence>
<dbReference type="Pfam" id="PF04055">
    <property type="entry name" value="Radical_SAM"/>
    <property type="match status" value="1"/>
</dbReference>
<dbReference type="InterPro" id="IPR007197">
    <property type="entry name" value="rSAM"/>
</dbReference>
<dbReference type="GO" id="GO:0046872">
    <property type="term" value="F:metal ion binding"/>
    <property type="evidence" value="ECO:0007669"/>
    <property type="project" value="UniProtKB-KW"/>
</dbReference>
<reference evidence="8" key="1">
    <citation type="journal article" date="2014" name="Front. Microbiol.">
        <title>High frequency of phylogenetically diverse reductive dehalogenase-homologous genes in deep subseafloor sedimentary metagenomes.</title>
        <authorList>
            <person name="Kawai M."/>
            <person name="Futagami T."/>
            <person name="Toyoda A."/>
            <person name="Takaki Y."/>
            <person name="Nishi S."/>
            <person name="Hori S."/>
            <person name="Arai W."/>
            <person name="Tsubouchi T."/>
            <person name="Morono Y."/>
            <person name="Uchiyama I."/>
            <person name="Ito T."/>
            <person name="Fujiyama A."/>
            <person name="Inagaki F."/>
            <person name="Takami H."/>
        </authorList>
    </citation>
    <scope>NUCLEOTIDE SEQUENCE</scope>
    <source>
        <strain evidence="8">Expedition CK06-06</strain>
    </source>
</reference>
<comment type="cofactor">
    <cofactor evidence="1">
        <name>[4Fe-4S] cluster</name>
        <dbReference type="ChEBI" id="CHEBI:49883"/>
    </cofactor>
</comment>
<keyword evidence="6" id="KW-0411">Iron-sulfur</keyword>
<dbReference type="SUPFAM" id="SSF102114">
    <property type="entry name" value="Radical SAM enzymes"/>
    <property type="match status" value="1"/>
</dbReference>
<dbReference type="PANTHER" id="PTHR30352">
    <property type="entry name" value="PYRUVATE FORMATE-LYASE-ACTIVATING ENZYME"/>
    <property type="match status" value="1"/>
</dbReference>
<evidence type="ECO:0000256" key="6">
    <source>
        <dbReference type="ARBA" id="ARBA00023014"/>
    </source>
</evidence>
<evidence type="ECO:0000256" key="2">
    <source>
        <dbReference type="ARBA" id="ARBA00022485"/>
    </source>
</evidence>
<evidence type="ECO:0000256" key="4">
    <source>
        <dbReference type="ARBA" id="ARBA00022723"/>
    </source>
</evidence>
<evidence type="ECO:0000256" key="3">
    <source>
        <dbReference type="ARBA" id="ARBA00022691"/>
    </source>
</evidence>
<gene>
    <name evidence="8" type="ORF">S01H1_75102</name>
</gene>
<evidence type="ECO:0000256" key="5">
    <source>
        <dbReference type="ARBA" id="ARBA00023004"/>
    </source>
</evidence>
<proteinExistence type="predicted"/>
<dbReference type="GO" id="GO:0051539">
    <property type="term" value="F:4 iron, 4 sulfur cluster binding"/>
    <property type="evidence" value="ECO:0007669"/>
    <property type="project" value="UniProtKB-KW"/>
</dbReference>
<dbReference type="InterPro" id="IPR058240">
    <property type="entry name" value="rSAM_sf"/>
</dbReference>
<organism evidence="8">
    <name type="scientific">marine sediment metagenome</name>
    <dbReference type="NCBI Taxonomy" id="412755"/>
    <lineage>
        <taxon>unclassified sequences</taxon>
        <taxon>metagenomes</taxon>
        <taxon>ecological metagenomes</taxon>
    </lineage>
</organism>
<keyword evidence="4" id="KW-0479">Metal-binding</keyword>
<dbReference type="AlphaFoldDB" id="X0XUP5"/>
<keyword evidence="5" id="KW-0408">Iron</keyword>
<comment type="caution">
    <text evidence="8">The sequence shown here is derived from an EMBL/GenBank/DDBJ whole genome shotgun (WGS) entry which is preliminary data.</text>
</comment>
<dbReference type="NCBIfam" id="TIGR02494">
    <property type="entry name" value="PFLE_PFLC"/>
    <property type="match status" value="1"/>
</dbReference>
<name>X0XUP5_9ZZZZ</name>
<evidence type="ECO:0000256" key="1">
    <source>
        <dbReference type="ARBA" id="ARBA00001966"/>
    </source>
</evidence>
<keyword evidence="2" id="KW-0004">4Fe-4S</keyword>
<dbReference type="EMBL" id="BARS01050290">
    <property type="protein sequence ID" value="GAG47055.1"/>
    <property type="molecule type" value="Genomic_DNA"/>
</dbReference>
<feature type="domain" description="Radical SAM core" evidence="7">
    <location>
        <begin position="4"/>
        <end position="131"/>
    </location>
</feature>
<feature type="non-terminal residue" evidence="8">
    <location>
        <position position="138"/>
    </location>
</feature>
<dbReference type="GO" id="GO:0003824">
    <property type="term" value="F:catalytic activity"/>
    <property type="evidence" value="ECO:0007669"/>
    <property type="project" value="InterPro"/>
</dbReference>
<dbReference type="InterPro" id="IPR034457">
    <property type="entry name" value="Organic_radical-activating"/>
</dbReference>
<accession>X0XUP5</accession>
<evidence type="ECO:0000313" key="8">
    <source>
        <dbReference type="EMBL" id="GAG47055.1"/>
    </source>
</evidence>